<gene>
    <name evidence="5" type="ORF">SAY86_024093</name>
</gene>
<evidence type="ECO:0000313" key="6">
    <source>
        <dbReference type="Proteomes" id="UP001346149"/>
    </source>
</evidence>
<protein>
    <recommendedName>
        <fullName evidence="4">Bet v I/Major latex protein domain-containing protein</fullName>
    </recommendedName>
</protein>
<dbReference type="Proteomes" id="UP001346149">
    <property type="component" value="Unassembled WGS sequence"/>
</dbReference>
<dbReference type="GO" id="GO:0009738">
    <property type="term" value="P:abscisic acid-activated signaling pathway"/>
    <property type="evidence" value="ECO:0007669"/>
    <property type="project" value="InterPro"/>
</dbReference>
<organism evidence="5 6">
    <name type="scientific">Trapa natans</name>
    <name type="common">Water chestnut</name>
    <dbReference type="NCBI Taxonomy" id="22666"/>
    <lineage>
        <taxon>Eukaryota</taxon>
        <taxon>Viridiplantae</taxon>
        <taxon>Streptophyta</taxon>
        <taxon>Embryophyta</taxon>
        <taxon>Tracheophyta</taxon>
        <taxon>Spermatophyta</taxon>
        <taxon>Magnoliopsida</taxon>
        <taxon>eudicotyledons</taxon>
        <taxon>Gunneridae</taxon>
        <taxon>Pentapetalae</taxon>
        <taxon>rosids</taxon>
        <taxon>malvids</taxon>
        <taxon>Myrtales</taxon>
        <taxon>Lythraceae</taxon>
        <taxon>Trapa</taxon>
    </lineage>
</organism>
<dbReference type="AlphaFoldDB" id="A0AAN7M9T1"/>
<dbReference type="CDD" id="cd07816">
    <property type="entry name" value="Bet_v1-like"/>
    <property type="match status" value="1"/>
</dbReference>
<evidence type="ECO:0000256" key="2">
    <source>
        <dbReference type="ARBA" id="ARBA00022821"/>
    </source>
</evidence>
<dbReference type="FunFam" id="3.30.530.20:FF:000007">
    <property type="entry name" value="Major pollen allergen Bet v 1-A"/>
    <property type="match status" value="1"/>
</dbReference>
<dbReference type="PANTHER" id="PTHR31213:SF127">
    <property type="entry name" value="BET V I_MAJOR LATEX PROTEIN DOMAIN-CONTAINING PROTEIN"/>
    <property type="match status" value="1"/>
</dbReference>
<dbReference type="InterPro" id="IPR050279">
    <property type="entry name" value="Plant_def-hormone_signal"/>
</dbReference>
<dbReference type="PRINTS" id="PR00634">
    <property type="entry name" value="BETALLERGEN"/>
</dbReference>
<dbReference type="GO" id="GO:0005737">
    <property type="term" value="C:cytoplasm"/>
    <property type="evidence" value="ECO:0007669"/>
    <property type="project" value="TreeGrafter"/>
</dbReference>
<dbReference type="InterPro" id="IPR023393">
    <property type="entry name" value="START-like_dom_sf"/>
</dbReference>
<comment type="similarity">
    <text evidence="1">Belongs to the BetVI family.</text>
</comment>
<evidence type="ECO:0000256" key="3">
    <source>
        <dbReference type="ARBA" id="ARBA00023265"/>
    </source>
</evidence>
<dbReference type="Pfam" id="PF00407">
    <property type="entry name" value="Bet_v_1"/>
    <property type="match status" value="1"/>
</dbReference>
<sequence length="126" mass="14424">MSVFSFGHEVESPISPRRIFKALILDSHTLLPKIMPGSIDSVVFLQGCLIRYAKHRIDELDRENCRCKYTLIDGDIIDDRKLKMVEYEVEFVNDSRGGCICKMSSKAMEVYRVIEAYLLANPDAYA</sequence>
<dbReference type="PANTHER" id="PTHR31213">
    <property type="entry name" value="OS08G0374000 PROTEIN-RELATED"/>
    <property type="match status" value="1"/>
</dbReference>
<proteinExistence type="inferred from homology"/>
<keyword evidence="3" id="KW-0568">Pathogenesis-related protein</keyword>
<dbReference type="InterPro" id="IPR000916">
    <property type="entry name" value="Bet_v_I/MLP"/>
</dbReference>
<dbReference type="Gene3D" id="3.30.530.20">
    <property type="match status" value="1"/>
</dbReference>
<accession>A0AAN7M9T1</accession>
<dbReference type="GO" id="GO:0038023">
    <property type="term" value="F:signaling receptor activity"/>
    <property type="evidence" value="ECO:0007669"/>
    <property type="project" value="InterPro"/>
</dbReference>
<evidence type="ECO:0000259" key="4">
    <source>
        <dbReference type="Pfam" id="PF00407"/>
    </source>
</evidence>
<dbReference type="GO" id="GO:0010427">
    <property type="term" value="F:abscisic acid binding"/>
    <property type="evidence" value="ECO:0007669"/>
    <property type="project" value="InterPro"/>
</dbReference>
<keyword evidence="6" id="KW-1185">Reference proteome</keyword>
<reference evidence="5 6" key="1">
    <citation type="journal article" date="2023" name="Hortic Res">
        <title>Pangenome of water caltrop reveals structural variations and asymmetric subgenome divergence after allopolyploidization.</title>
        <authorList>
            <person name="Zhang X."/>
            <person name="Chen Y."/>
            <person name="Wang L."/>
            <person name="Yuan Y."/>
            <person name="Fang M."/>
            <person name="Shi L."/>
            <person name="Lu R."/>
            <person name="Comes H.P."/>
            <person name="Ma Y."/>
            <person name="Chen Y."/>
            <person name="Huang G."/>
            <person name="Zhou Y."/>
            <person name="Zheng Z."/>
            <person name="Qiu Y."/>
        </authorList>
    </citation>
    <scope>NUCLEOTIDE SEQUENCE [LARGE SCALE GENOMIC DNA]</scope>
    <source>
        <strain evidence="5">F231</strain>
    </source>
</reference>
<dbReference type="GO" id="GO:0005634">
    <property type="term" value="C:nucleus"/>
    <property type="evidence" value="ECO:0007669"/>
    <property type="project" value="TreeGrafter"/>
</dbReference>
<evidence type="ECO:0000313" key="5">
    <source>
        <dbReference type="EMBL" id="KAK4793658.1"/>
    </source>
</evidence>
<name>A0AAN7M9T1_TRANT</name>
<keyword evidence="2" id="KW-0611">Plant defense</keyword>
<dbReference type="GO" id="GO:0004864">
    <property type="term" value="F:protein phosphatase inhibitor activity"/>
    <property type="evidence" value="ECO:0007669"/>
    <property type="project" value="InterPro"/>
</dbReference>
<dbReference type="EMBL" id="JAXQNO010000008">
    <property type="protein sequence ID" value="KAK4793658.1"/>
    <property type="molecule type" value="Genomic_DNA"/>
</dbReference>
<dbReference type="GO" id="GO:0006952">
    <property type="term" value="P:defense response"/>
    <property type="evidence" value="ECO:0007669"/>
    <property type="project" value="UniProtKB-KW"/>
</dbReference>
<feature type="domain" description="Bet v I/Major latex protein" evidence="4">
    <location>
        <begin position="37"/>
        <end position="104"/>
    </location>
</feature>
<dbReference type="InterPro" id="IPR024949">
    <property type="entry name" value="Bet_v_I_allergen"/>
</dbReference>
<evidence type="ECO:0000256" key="1">
    <source>
        <dbReference type="ARBA" id="ARBA00009744"/>
    </source>
</evidence>
<comment type="caution">
    <text evidence="5">The sequence shown here is derived from an EMBL/GenBank/DDBJ whole genome shotgun (WGS) entry which is preliminary data.</text>
</comment>
<dbReference type="SUPFAM" id="SSF55961">
    <property type="entry name" value="Bet v1-like"/>
    <property type="match status" value="1"/>
</dbReference>